<evidence type="ECO:0000313" key="3">
    <source>
        <dbReference type="Proteomes" id="UP001208570"/>
    </source>
</evidence>
<dbReference type="EMBL" id="JAODUP010000047">
    <property type="protein sequence ID" value="KAK2165636.1"/>
    <property type="molecule type" value="Genomic_DNA"/>
</dbReference>
<accession>A0AAD9K6V1</accession>
<dbReference type="PANTHER" id="PTHR19321">
    <property type="entry name" value="PROTEIN REGULATOR OF CYTOKINESIS 1 PRC1-RELATED"/>
    <property type="match status" value="1"/>
</dbReference>
<comment type="caution">
    <text evidence="2">The sequence shown here is derived from an EMBL/GenBank/DDBJ whole genome shotgun (WGS) entry which is preliminary data.</text>
</comment>
<feature type="region of interest" description="Disordered" evidence="1">
    <location>
        <begin position="468"/>
        <end position="487"/>
    </location>
</feature>
<protein>
    <recommendedName>
        <fullName evidence="4">Protein regulator of cytokinesis 1</fullName>
    </recommendedName>
</protein>
<dbReference type="InterPro" id="IPR007145">
    <property type="entry name" value="MAP65_Ase1_PRC1"/>
</dbReference>
<dbReference type="GO" id="GO:0008017">
    <property type="term" value="F:microtubule binding"/>
    <property type="evidence" value="ECO:0007669"/>
    <property type="project" value="InterPro"/>
</dbReference>
<evidence type="ECO:0008006" key="4">
    <source>
        <dbReference type="Google" id="ProtNLM"/>
    </source>
</evidence>
<dbReference type="GO" id="GO:0005737">
    <property type="term" value="C:cytoplasm"/>
    <property type="evidence" value="ECO:0007669"/>
    <property type="project" value="TreeGrafter"/>
</dbReference>
<dbReference type="Pfam" id="PF03999">
    <property type="entry name" value="MAP65_ASE1"/>
    <property type="match status" value="1"/>
</dbReference>
<gene>
    <name evidence="2" type="ORF">LSH36_47g00011</name>
</gene>
<proteinExistence type="predicted"/>
<dbReference type="Proteomes" id="UP001208570">
    <property type="component" value="Unassembled WGS sequence"/>
</dbReference>
<sequence>MALHRDNDLHKDITSNLGSTIDRLHSIWDVLGLNKAQRTARIEVVSLHLNNLLDQMVSEEESLCERILRNIKQFSQDVLRLVELLGLPPYEPPKTLSNVQLEKDLKRKKASLEDELRERTVLHCKLCEEEETLCDRMTIAKSEIGKDAVPSWKQLEAMKRRIGELKLELANRCKMIASTKCDIVVIIKLLESSPNTSFERELVCEDDASFVPSADNMEALKRYHEDLQRQQREHLTLVSQLRDKMETLWRRLHLSEFETAEIRNGTTGFGIRVVDDIRAEIFRCDELITEKMQQVIEHIKLELEELWDKCYIDQTERNDFNALMANEIGETSLQKHENEVSRMLSYYNENNELLSLVEKWQKLFEQFLEHDRKASDPNRYSNRGCNLLKEEKVRKRVEKSLPIVQEDVCKKIDAWERSVGKSFRIRGIPFVQFIAQCWNTYKQDKARAKTERLQAKTTLMKAEMKYGSRPVCTPNKKQRDGQPRTKRAWNEKGSTLSLYDSTVSSVNSTATYPDTVGKSSVGIKSRLYSSTPKKISKW</sequence>
<dbReference type="AlphaFoldDB" id="A0AAD9K6V1"/>
<name>A0AAD9K6V1_9ANNE</name>
<evidence type="ECO:0000256" key="1">
    <source>
        <dbReference type="SAM" id="MobiDB-lite"/>
    </source>
</evidence>
<organism evidence="2 3">
    <name type="scientific">Paralvinella palmiformis</name>
    <dbReference type="NCBI Taxonomy" id="53620"/>
    <lineage>
        <taxon>Eukaryota</taxon>
        <taxon>Metazoa</taxon>
        <taxon>Spiralia</taxon>
        <taxon>Lophotrochozoa</taxon>
        <taxon>Annelida</taxon>
        <taxon>Polychaeta</taxon>
        <taxon>Sedentaria</taxon>
        <taxon>Canalipalpata</taxon>
        <taxon>Terebellida</taxon>
        <taxon>Terebelliformia</taxon>
        <taxon>Alvinellidae</taxon>
        <taxon>Paralvinella</taxon>
    </lineage>
</organism>
<dbReference type="PANTHER" id="PTHR19321:SF41">
    <property type="entry name" value="FASCETTO-RELATED"/>
    <property type="match status" value="1"/>
</dbReference>
<keyword evidence="3" id="KW-1185">Reference proteome</keyword>
<reference evidence="2" key="1">
    <citation type="journal article" date="2023" name="Mol. Biol. Evol.">
        <title>Third-Generation Sequencing Reveals the Adaptive Role of the Epigenome in Three Deep-Sea Polychaetes.</title>
        <authorList>
            <person name="Perez M."/>
            <person name="Aroh O."/>
            <person name="Sun Y."/>
            <person name="Lan Y."/>
            <person name="Juniper S.K."/>
            <person name="Young C.R."/>
            <person name="Angers B."/>
            <person name="Qian P.Y."/>
        </authorList>
    </citation>
    <scope>NUCLEOTIDE SEQUENCE</scope>
    <source>
        <strain evidence="2">P08H-3</strain>
    </source>
</reference>
<evidence type="ECO:0000313" key="2">
    <source>
        <dbReference type="EMBL" id="KAK2165636.1"/>
    </source>
</evidence>
<dbReference type="GO" id="GO:1990023">
    <property type="term" value="C:mitotic spindle midzone"/>
    <property type="evidence" value="ECO:0007669"/>
    <property type="project" value="TreeGrafter"/>
</dbReference>
<dbReference type="Gene3D" id="1.20.58.1520">
    <property type="match status" value="1"/>
</dbReference>
<dbReference type="GO" id="GO:0051256">
    <property type="term" value="P:mitotic spindle midzone assembly"/>
    <property type="evidence" value="ECO:0007669"/>
    <property type="project" value="TreeGrafter"/>
</dbReference>